<comment type="caution">
    <text evidence="2">The sequence shown here is derived from an EMBL/GenBank/DDBJ whole genome shotgun (WGS) entry which is preliminary data.</text>
</comment>
<dbReference type="Proteomes" id="UP000813444">
    <property type="component" value="Unassembled WGS sequence"/>
</dbReference>
<gene>
    <name evidence="2" type="ORF">B0I35DRAFT_260893</name>
</gene>
<evidence type="ECO:0000313" key="3">
    <source>
        <dbReference type="Proteomes" id="UP000813444"/>
    </source>
</evidence>
<keyword evidence="3" id="KW-1185">Reference proteome</keyword>
<evidence type="ECO:0000313" key="2">
    <source>
        <dbReference type="EMBL" id="KAH7316679.1"/>
    </source>
</evidence>
<sequence length="121" mass="13027">MIRHATPVMIYAATLPSLATLLAVRPGANRCGYGPGPVAALDQPKMAGSRYVYRGRPTLAASRAASLHAPRNGHACAARLPLHVHSSRLALVMPSHLMPRGPQPRLPISFCLHVWDLIRAI</sequence>
<protein>
    <recommendedName>
        <fullName evidence="4">Secreted protein</fullName>
    </recommendedName>
</protein>
<dbReference type="EMBL" id="JAGPNK010000008">
    <property type="protein sequence ID" value="KAH7316679.1"/>
    <property type="molecule type" value="Genomic_DNA"/>
</dbReference>
<feature type="signal peptide" evidence="1">
    <location>
        <begin position="1"/>
        <end position="23"/>
    </location>
</feature>
<name>A0A8K0WPP5_9HYPO</name>
<organism evidence="2 3">
    <name type="scientific">Stachybotrys elegans</name>
    <dbReference type="NCBI Taxonomy" id="80388"/>
    <lineage>
        <taxon>Eukaryota</taxon>
        <taxon>Fungi</taxon>
        <taxon>Dikarya</taxon>
        <taxon>Ascomycota</taxon>
        <taxon>Pezizomycotina</taxon>
        <taxon>Sordariomycetes</taxon>
        <taxon>Hypocreomycetidae</taxon>
        <taxon>Hypocreales</taxon>
        <taxon>Stachybotryaceae</taxon>
        <taxon>Stachybotrys</taxon>
    </lineage>
</organism>
<proteinExistence type="predicted"/>
<evidence type="ECO:0000256" key="1">
    <source>
        <dbReference type="SAM" id="SignalP"/>
    </source>
</evidence>
<dbReference type="AlphaFoldDB" id="A0A8K0WPP5"/>
<accession>A0A8K0WPP5</accession>
<feature type="chain" id="PRO_5035436799" description="Secreted protein" evidence="1">
    <location>
        <begin position="24"/>
        <end position="121"/>
    </location>
</feature>
<keyword evidence="1" id="KW-0732">Signal</keyword>
<reference evidence="2" key="1">
    <citation type="journal article" date="2021" name="Nat. Commun.">
        <title>Genetic determinants of endophytism in the Arabidopsis root mycobiome.</title>
        <authorList>
            <person name="Mesny F."/>
            <person name="Miyauchi S."/>
            <person name="Thiergart T."/>
            <person name="Pickel B."/>
            <person name="Atanasova L."/>
            <person name="Karlsson M."/>
            <person name="Huettel B."/>
            <person name="Barry K.W."/>
            <person name="Haridas S."/>
            <person name="Chen C."/>
            <person name="Bauer D."/>
            <person name="Andreopoulos W."/>
            <person name="Pangilinan J."/>
            <person name="LaButti K."/>
            <person name="Riley R."/>
            <person name="Lipzen A."/>
            <person name="Clum A."/>
            <person name="Drula E."/>
            <person name="Henrissat B."/>
            <person name="Kohler A."/>
            <person name="Grigoriev I.V."/>
            <person name="Martin F.M."/>
            <person name="Hacquard S."/>
        </authorList>
    </citation>
    <scope>NUCLEOTIDE SEQUENCE</scope>
    <source>
        <strain evidence="2">MPI-CAGE-CH-0235</strain>
    </source>
</reference>
<evidence type="ECO:0008006" key="4">
    <source>
        <dbReference type="Google" id="ProtNLM"/>
    </source>
</evidence>